<gene>
    <name evidence="8 12" type="primary">prfA</name>
    <name evidence="12" type="ORF">AN618_07310</name>
</gene>
<dbReference type="GO" id="GO:0005829">
    <property type="term" value="C:cytosol"/>
    <property type="evidence" value="ECO:0007669"/>
    <property type="project" value="UniProtKB-ARBA"/>
</dbReference>
<dbReference type="SMART" id="SM00937">
    <property type="entry name" value="PCRF"/>
    <property type="match status" value="1"/>
</dbReference>
<evidence type="ECO:0000256" key="10">
    <source>
        <dbReference type="SAM" id="MobiDB-lite"/>
    </source>
</evidence>
<dbReference type="Gene3D" id="6.10.140.1950">
    <property type="match status" value="1"/>
</dbReference>
<dbReference type="InterPro" id="IPR050057">
    <property type="entry name" value="Prokaryotic/Mito_RF"/>
</dbReference>
<evidence type="ECO:0000256" key="8">
    <source>
        <dbReference type="HAMAP-Rule" id="MF_00093"/>
    </source>
</evidence>
<dbReference type="InterPro" id="IPR045853">
    <property type="entry name" value="Pep_chain_release_fac_I_sf"/>
</dbReference>
<feature type="coiled-coil region" evidence="9">
    <location>
        <begin position="48"/>
        <end position="99"/>
    </location>
</feature>
<evidence type="ECO:0000313" key="13">
    <source>
        <dbReference type="Proteomes" id="UP000070427"/>
    </source>
</evidence>
<evidence type="ECO:0000256" key="7">
    <source>
        <dbReference type="ARBA" id="ARBA00050039"/>
    </source>
</evidence>
<accession>A0A140LBJ8</accession>
<evidence type="ECO:0000256" key="4">
    <source>
        <dbReference type="ARBA" id="ARBA00022481"/>
    </source>
</evidence>
<keyword evidence="4 8" id="KW-0488">Methylation</keyword>
<dbReference type="PROSITE" id="PS00745">
    <property type="entry name" value="RF_PROK_I"/>
    <property type="match status" value="1"/>
</dbReference>
<comment type="caution">
    <text evidence="12">The sequence shown here is derived from an EMBL/GenBank/DDBJ whole genome shotgun (WGS) entry which is preliminary data.</text>
</comment>
<dbReference type="OrthoDB" id="9806673at2"/>
<dbReference type="GO" id="GO:0016149">
    <property type="term" value="F:translation release factor activity, codon specific"/>
    <property type="evidence" value="ECO:0007669"/>
    <property type="project" value="UniProtKB-UniRule"/>
</dbReference>
<dbReference type="HAMAP" id="MF_00093">
    <property type="entry name" value="Rel_fac_1"/>
    <property type="match status" value="1"/>
</dbReference>
<evidence type="ECO:0000313" key="12">
    <source>
        <dbReference type="EMBL" id="KXG77923.1"/>
    </source>
</evidence>
<dbReference type="SUPFAM" id="SSF75620">
    <property type="entry name" value="Release factor"/>
    <property type="match status" value="1"/>
</dbReference>
<dbReference type="InParanoid" id="A0A140LBJ8"/>
<evidence type="ECO:0000256" key="2">
    <source>
        <dbReference type="ARBA" id="ARBA00004496"/>
    </source>
</evidence>
<dbReference type="Pfam" id="PF03462">
    <property type="entry name" value="PCRF"/>
    <property type="match status" value="1"/>
</dbReference>
<comment type="PTM">
    <text evidence="8">Methylated by PrmC. Methylation increases the termination efficiency of RF1.</text>
</comment>
<dbReference type="EMBL" id="LOED01000006">
    <property type="protein sequence ID" value="KXG77923.1"/>
    <property type="molecule type" value="Genomic_DNA"/>
</dbReference>
<evidence type="ECO:0000256" key="6">
    <source>
        <dbReference type="ARBA" id="ARBA00022917"/>
    </source>
</evidence>
<comment type="function">
    <text evidence="1 8">Peptide chain release factor 1 directs the termination of translation in response to the peptide chain termination codons UAG and UAA.</text>
</comment>
<dbReference type="NCBIfam" id="NF001859">
    <property type="entry name" value="PRK00591.1"/>
    <property type="match status" value="1"/>
</dbReference>
<evidence type="ECO:0000256" key="1">
    <source>
        <dbReference type="ARBA" id="ARBA00002986"/>
    </source>
</evidence>
<protein>
    <recommendedName>
        <fullName evidence="7 8">Peptide chain release factor 1</fullName>
        <shortName evidence="8">RF-1</shortName>
    </recommendedName>
</protein>
<dbReference type="InterPro" id="IPR000352">
    <property type="entry name" value="Pep_chain_release_fac_I"/>
</dbReference>
<dbReference type="FunCoup" id="A0A140LBJ8">
    <property type="interactions" value="373"/>
</dbReference>
<dbReference type="Pfam" id="PF00472">
    <property type="entry name" value="RF-1"/>
    <property type="match status" value="1"/>
</dbReference>
<sequence>MFDKLDSIEKRYEELTKEISDPAVIARQEEWRKLAKEHASLEEIVSCYREYKKVVEEIKESRELLKESSDDREMEEFIKEEIERLKEREKELQEKLKILLLPKDPNDEKDVIMEIRAGAGGEEAALFAGDLFRMYTRYAERKGWKVEVMSSNPTELGGFKEVIFEVMGKGAYSRLKYESGVHRVQRIPVTEAGGRIHTSTATVAVLPEAEEVDVEINPNEIRIDVFRSSGHGGQSVNTTDSAVRITHLPTGIVVTCQDERSQLKNRERALKILRAKLLEMKRREQEEKIAQSRRSQVGTGDRSERIRTYNFPQGRVTDHRIGFTTHQLENILDGELDELIERLIAEDQAKKLAEADGDEMRAVQ</sequence>
<dbReference type="PANTHER" id="PTHR43804">
    <property type="entry name" value="LD18447P"/>
    <property type="match status" value="1"/>
</dbReference>
<dbReference type="PATRIC" id="fig|520764.3.peg.757"/>
<dbReference type="InterPro" id="IPR004373">
    <property type="entry name" value="RF-1"/>
</dbReference>
<reference evidence="12 13" key="1">
    <citation type="submission" date="2015-12" db="EMBL/GenBank/DDBJ databases">
        <title>Draft genome sequnece of Fervidicola ferrireducens strain Y170.</title>
        <authorList>
            <person name="Patel B.K."/>
        </authorList>
    </citation>
    <scope>NUCLEOTIDE SEQUENCE [LARGE SCALE GENOMIC DNA]</scope>
    <source>
        <strain evidence="12 13">Y170</strain>
    </source>
</reference>
<dbReference type="FunFam" id="3.30.70.1660:FF:000004">
    <property type="entry name" value="Peptide chain release factor 1"/>
    <property type="match status" value="1"/>
</dbReference>
<dbReference type="NCBIfam" id="TIGR00019">
    <property type="entry name" value="prfA"/>
    <property type="match status" value="1"/>
</dbReference>
<evidence type="ECO:0000256" key="9">
    <source>
        <dbReference type="SAM" id="Coils"/>
    </source>
</evidence>
<dbReference type="InterPro" id="IPR005139">
    <property type="entry name" value="PCRF"/>
</dbReference>
<dbReference type="AlphaFoldDB" id="A0A140LBJ8"/>
<comment type="similarity">
    <text evidence="3 8">Belongs to the prokaryotic/mitochondrial release factor family.</text>
</comment>
<feature type="region of interest" description="Disordered" evidence="10">
    <location>
        <begin position="286"/>
        <end position="307"/>
    </location>
</feature>
<dbReference type="Gene3D" id="3.30.70.1660">
    <property type="match status" value="1"/>
</dbReference>
<dbReference type="RefSeq" id="WP_066352215.1">
    <property type="nucleotide sequence ID" value="NZ_LOED01000006.1"/>
</dbReference>
<evidence type="ECO:0000259" key="11">
    <source>
        <dbReference type="PROSITE" id="PS00745"/>
    </source>
</evidence>
<dbReference type="STRING" id="520764.AN618_07310"/>
<dbReference type="PANTHER" id="PTHR43804:SF7">
    <property type="entry name" value="LD18447P"/>
    <property type="match status" value="1"/>
</dbReference>
<dbReference type="FunFam" id="3.30.70.1660:FF:000002">
    <property type="entry name" value="Peptide chain release factor 1"/>
    <property type="match status" value="1"/>
</dbReference>
<dbReference type="FunFam" id="3.30.160.20:FF:000004">
    <property type="entry name" value="Peptide chain release factor 1"/>
    <property type="match status" value="1"/>
</dbReference>
<name>A0A140LBJ8_9FIRM</name>
<keyword evidence="5 8" id="KW-0963">Cytoplasm</keyword>
<evidence type="ECO:0000256" key="5">
    <source>
        <dbReference type="ARBA" id="ARBA00022490"/>
    </source>
</evidence>
<evidence type="ECO:0000256" key="3">
    <source>
        <dbReference type="ARBA" id="ARBA00010835"/>
    </source>
</evidence>
<keyword evidence="6 8" id="KW-0648">Protein biosynthesis</keyword>
<feature type="modified residue" description="N5-methylglutamine" evidence="8">
    <location>
        <position position="234"/>
    </location>
</feature>
<comment type="subcellular location">
    <subcellularLocation>
        <location evidence="2 8">Cytoplasm</location>
    </subcellularLocation>
</comment>
<feature type="domain" description="Prokaryotic-type class I peptide chain release factors" evidence="11">
    <location>
        <begin position="227"/>
        <end position="243"/>
    </location>
</feature>
<keyword evidence="13" id="KW-1185">Reference proteome</keyword>
<proteinExistence type="inferred from homology"/>
<keyword evidence="9" id="KW-0175">Coiled coil</keyword>
<dbReference type="Gene3D" id="3.30.160.20">
    <property type="match status" value="1"/>
</dbReference>
<dbReference type="Proteomes" id="UP000070427">
    <property type="component" value="Unassembled WGS sequence"/>
</dbReference>
<organism evidence="12 13">
    <name type="scientific">Fervidicola ferrireducens</name>
    <dbReference type="NCBI Taxonomy" id="520764"/>
    <lineage>
        <taxon>Bacteria</taxon>
        <taxon>Bacillati</taxon>
        <taxon>Bacillota</taxon>
        <taxon>Clostridia</taxon>
        <taxon>Thermosediminibacterales</taxon>
        <taxon>Thermosediminibacteraceae</taxon>
        <taxon>Fervidicola</taxon>
    </lineage>
</organism>